<feature type="transmembrane region" description="Helical" evidence="1">
    <location>
        <begin position="90"/>
        <end position="110"/>
    </location>
</feature>
<gene>
    <name evidence="2" type="ORF">ACFO3I_02405</name>
</gene>
<proteinExistence type="predicted"/>
<sequence length="156" mass="17057">MLLTLHVLISLLALLAGACFSLALLKHKPGALLHSLFWWLTLLTSLSGVILPAEQFLPSHLFVILSLLVLAVSGYAWWKTALSGGWRIGFIVCSLFAFYLNAFVAVVQAFMKLPPLQQLAPTQSEPPFAVAQGVLFVIFLLLGYLSCSQRNGWGSQ</sequence>
<evidence type="ECO:0000313" key="2">
    <source>
        <dbReference type="EMBL" id="MFC4653870.1"/>
    </source>
</evidence>
<dbReference type="Proteomes" id="UP001595962">
    <property type="component" value="Unassembled WGS sequence"/>
</dbReference>
<comment type="caution">
    <text evidence="2">The sequence shown here is derived from an EMBL/GenBank/DDBJ whole genome shotgun (WGS) entry which is preliminary data.</text>
</comment>
<feature type="transmembrane region" description="Helical" evidence="1">
    <location>
        <begin position="32"/>
        <end position="53"/>
    </location>
</feature>
<keyword evidence="1" id="KW-0472">Membrane</keyword>
<evidence type="ECO:0000256" key="1">
    <source>
        <dbReference type="SAM" id="Phobius"/>
    </source>
</evidence>
<keyword evidence="1" id="KW-1133">Transmembrane helix</keyword>
<feature type="transmembrane region" description="Helical" evidence="1">
    <location>
        <begin position="6"/>
        <end position="25"/>
    </location>
</feature>
<evidence type="ECO:0000313" key="3">
    <source>
        <dbReference type="Proteomes" id="UP001595962"/>
    </source>
</evidence>
<organism evidence="2 3">
    <name type="scientific">Rheinheimera marina</name>
    <dbReference type="NCBI Taxonomy" id="1774958"/>
    <lineage>
        <taxon>Bacteria</taxon>
        <taxon>Pseudomonadati</taxon>
        <taxon>Pseudomonadota</taxon>
        <taxon>Gammaproteobacteria</taxon>
        <taxon>Chromatiales</taxon>
        <taxon>Chromatiaceae</taxon>
        <taxon>Rheinheimera</taxon>
    </lineage>
</organism>
<dbReference type="RefSeq" id="WP_377331452.1">
    <property type="nucleotide sequence ID" value="NZ_JBHSGB010000002.1"/>
</dbReference>
<keyword evidence="3" id="KW-1185">Reference proteome</keyword>
<feature type="transmembrane region" description="Helical" evidence="1">
    <location>
        <begin position="59"/>
        <end position="78"/>
    </location>
</feature>
<keyword evidence="1" id="KW-0812">Transmembrane</keyword>
<evidence type="ECO:0008006" key="4">
    <source>
        <dbReference type="Google" id="ProtNLM"/>
    </source>
</evidence>
<protein>
    <recommendedName>
        <fullName evidence="4">DUF2306 domain-containing protein</fullName>
    </recommendedName>
</protein>
<name>A0ABV9JJG4_9GAMM</name>
<reference evidence="3" key="1">
    <citation type="journal article" date="2019" name="Int. J. Syst. Evol. Microbiol.">
        <title>The Global Catalogue of Microorganisms (GCM) 10K type strain sequencing project: providing services to taxonomists for standard genome sequencing and annotation.</title>
        <authorList>
            <consortium name="The Broad Institute Genomics Platform"/>
            <consortium name="The Broad Institute Genome Sequencing Center for Infectious Disease"/>
            <person name="Wu L."/>
            <person name="Ma J."/>
        </authorList>
    </citation>
    <scope>NUCLEOTIDE SEQUENCE [LARGE SCALE GENOMIC DNA]</scope>
    <source>
        <strain evidence="3">DT28</strain>
    </source>
</reference>
<dbReference type="EMBL" id="JBHSGB010000002">
    <property type="protein sequence ID" value="MFC4653870.1"/>
    <property type="molecule type" value="Genomic_DNA"/>
</dbReference>
<accession>A0ABV9JJG4</accession>
<feature type="transmembrane region" description="Helical" evidence="1">
    <location>
        <begin position="130"/>
        <end position="147"/>
    </location>
</feature>